<gene>
    <name evidence="4" type="ORF">LDC_2899</name>
</gene>
<evidence type="ECO:0000313" key="4">
    <source>
        <dbReference type="EMBL" id="EFK95098.1"/>
    </source>
</evidence>
<dbReference type="PROSITE" id="PS52011">
    <property type="entry name" value="PEPTIDASE_M2"/>
    <property type="match status" value="1"/>
</dbReference>
<name>D9PMX0_9ZZZZ</name>
<keyword evidence="1" id="KW-0732">Signal</keyword>
<reference evidence="4" key="2">
    <citation type="journal article" date="2011" name="Microb. Ecol.">
        <title>Taxonomic and Functional Metagenomic Profiling of the Microbial Community in the Anoxic Sediment of a Sub-saline Shallow Lake (Laguna de Carrizo, Central Spain).</title>
        <authorList>
            <person name="Ferrer M."/>
            <person name="Guazzaroni M.E."/>
            <person name="Richter M."/>
            <person name="Garcia-Salamanca A."/>
            <person name="Yarza P."/>
            <person name="Suarez-Suarez A."/>
            <person name="Solano J."/>
            <person name="Alcaide M."/>
            <person name="van Dillewijn P."/>
            <person name="Molina-Henares M.A."/>
            <person name="Lopez-Cortes N."/>
            <person name="Al-Ramahi Y."/>
            <person name="Guerrero C."/>
            <person name="Acosta A."/>
            <person name="de Eugenio L.I."/>
            <person name="Martinez V."/>
            <person name="Marques S."/>
            <person name="Rojo F."/>
            <person name="Santero E."/>
            <person name="Genilloud O."/>
            <person name="Perez-Perez J."/>
            <person name="Rossello-Mora R."/>
            <person name="Ramos J.L."/>
        </authorList>
    </citation>
    <scope>NUCLEOTIDE SEQUENCE</scope>
</reference>
<dbReference type="AlphaFoldDB" id="D9PMX0"/>
<dbReference type="PANTHER" id="PTHR10514:SF27">
    <property type="entry name" value="ANGIOTENSIN-CONVERTING ENZYME"/>
    <property type="match status" value="1"/>
</dbReference>
<dbReference type="PANTHER" id="PTHR10514">
    <property type="entry name" value="ANGIOTENSIN-CONVERTING ENZYME"/>
    <property type="match status" value="1"/>
</dbReference>
<dbReference type="GO" id="GO:0008241">
    <property type="term" value="F:peptidyl-dipeptidase activity"/>
    <property type="evidence" value="ECO:0007669"/>
    <property type="project" value="InterPro"/>
</dbReference>
<keyword evidence="2" id="KW-1015">Disulfide bond</keyword>
<keyword evidence="3" id="KW-0325">Glycoprotein</keyword>
<sequence length="491" mass="54193">MSIQRTLIALSIGAALALAQGCGRGPDTAQAPAATPADADAFVARVNDTFRKDYAELTSAQWIASTYINTDSQTLSAKAIERSLAQLKLFVEESKQFDGLELKPETARAIALLKLATSMPAPKDPTKLAELTQLATKLEGAYGAGKYCADPAKPDTCRDLGQLSTVLASSRDYDAQLDAWRGWHTISVPMRADYQRFAQLLNEGASELGFANAGEMWRAGYDMSPAQFQTETDRLWGQVEPLYQQLHCYVRTQLVKQYGPDKGQIDGMIPAHLTGNMWAQQWGNLWDLLEPYKGVGSLDVGSVLKQQRNDEFKKLLGDFQGAPDALAQAELNHQADQAIAVKMAQRAEDFYKSLDFPALPASFYERSQLIKPRDRDVVCHASAWDMNYAGDVRIKMCIEPTEDEFTTIYHEMGHIFYYLAYNHLPPIFQSGAHDGFHEAIGDTIVLAMSPSYLSSVGLVDAPKVSNEAVINSQLKMALDKVAFLPFGLMID</sequence>
<dbReference type="EMBL" id="ADZX01000889">
    <property type="protein sequence ID" value="EFK95098.1"/>
    <property type="molecule type" value="Genomic_DNA"/>
</dbReference>
<dbReference type="GO" id="GO:0006508">
    <property type="term" value="P:proteolysis"/>
    <property type="evidence" value="ECO:0007669"/>
    <property type="project" value="InterPro"/>
</dbReference>
<dbReference type="InterPro" id="IPR001548">
    <property type="entry name" value="Peptidase_M2"/>
</dbReference>
<dbReference type="Pfam" id="PF01401">
    <property type="entry name" value="Peptidase_M2"/>
    <property type="match status" value="1"/>
</dbReference>
<dbReference type="CDD" id="cd06461">
    <property type="entry name" value="M2_ACE"/>
    <property type="match status" value="1"/>
</dbReference>
<reference evidence="4" key="1">
    <citation type="submission" date="2010-07" db="EMBL/GenBank/DDBJ databases">
        <authorList>
            <consortium name="CONSOLIDER consortium CSD2007-00005"/>
            <person name="Guazzaroni M.-E."/>
            <person name="Richter M."/>
            <person name="Garcia-Salamanca A."/>
            <person name="Yarza P."/>
            <person name="Ferrer M."/>
        </authorList>
    </citation>
    <scope>NUCLEOTIDE SEQUENCE</scope>
</reference>
<dbReference type="SUPFAM" id="SSF55486">
    <property type="entry name" value="Metalloproteases ('zincins'), catalytic domain"/>
    <property type="match status" value="1"/>
</dbReference>
<dbReference type="GO" id="GO:0016020">
    <property type="term" value="C:membrane"/>
    <property type="evidence" value="ECO:0007669"/>
    <property type="project" value="InterPro"/>
</dbReference>
<dbReference type="GO" id="GO:0008237">
    <property type="term" value="F:metallopeptidase activity"/>
    <property type="evidence" value="ECO:0007669"/>
    <property type="project" value="InterPro"/>
</dbReference>
<comment type="caution">
    <text evidence="4">The sequence shown here is derived from an EMBL/GenBank/DDBJ whole genome shotgun (WGS) entry which is preliminary data.</text>
</comment>
<evidence type="ECO:0000256" key="1">
    <source>
        <dbReference type="ARBA" id="ARBA00022729"/>
    </source>
</evidence>
<evidence type="ECO:0000256" key="3">
    <source>
        <dbReference type="ARBA" id="ARBA00023180"/>
    </source>
</evidence>
<accession>D9PMX0</accession>
<feature type="non-terminal residue" evidence="4">
    <location>
        <position position="491"/>
    </location>
</feature>
<evidence type="ECO:0000256" key="2">
    <source>
        <dbReference type="ARBA" id="ARBA00023157"/>
    </source>
</evidence>
<dbReference type="PRINTS" id="PR00791">
    <property type="entry name" value="PEPDIPTASEA"/>
</dbReference>
<organism evidence="4">
    <name type="scientific">sediment metagenome</name>
    <dbReference type="NCBI Taxonomy" id="749907"/>
    <lineage>
        <taxon>unclassified sequences</taxon>
        <taxon>metagenomes</taxon>
        <taxon>ecological metagenomes</taxon>
    </lineage>
</organism>
<proteinExistence type="predicted"/>
<dbReference type="PROSITE" id="PS51257">
    <property type="entry name" value="PROKAR_LIPOPROTEIN"/>
    <property type="match status" value="1"/>
</dbReference>
<protein>
    <submittedName>
        <fullName evidence="4">Angiotensin I converting enzyme isoform 2</fullName>
    </submittedName>
</protein>
<dbReference type="Gene3D" id="1.10.1370.30">
    <property type="match status" value="1"/>
</dbReference>